<dbReference type="Proteomes" id="UP000636755">
    <property type="component" value="Unassembled WGS sequence"/>
</dbReference>
<proteinExistence type="predicted"/>
<organism evidence="3 4">
    <name type="scientific">Ruminococcus intestinalis</name>
    <dbReference type="NCBI Taxonomy" id="2763066"/>
    <lineage>
        <taxon>Bacteria</taxon>
        <taxon>Bacillati</taxon>
        <taxon>Bacillota</taxon>
        <taxon>Clostridia</taxon>
        <taxon>Eubacteriales</taxon>
        <taxon>Oscillospiraceae</taxon>
        <taxon>Ruminococcus</taxon>
    </lineage>
</organism>
<protein>
    <submittedName>
        <fullName evidence="3">Baseplate J/gp47 family protein</fullName>
    </submittedName>
</protein>
<dbReference type="EMBL" id="JACOPS010000005">
    <property type="protein sequence ID" value="MBC5728911.1"/>
    <property type="molecule type" value="Genomic_DNA"/>
</dbReference>
<evidence type="ECO:0000259" key="2">
    <source>
        <dbReference type="Pfam" id="PF26078"/>
    </source>
</evidence>
<dbReference type="Pfam" id="PF04865">
    <property type="entry name" value="Baseplate_J"/>
    <property type="match status" value="1"/>
</dbReference>
<sequence length="352" mass="38624">MITYDEIYNRMKSEFSAKSKYDFDEASDAAIRMRVLAGEIFNAMTNIEWLKNQMFVATASGEYLDYFASQRGLERKQAQKAQGEITFFINEPVENSIFIPKGSMVATADTEPLRYVTVEDAEIAAGNTLVSVSAEADKAGKISNIPINTAKIIVSAPAEINYAYNREPFEDGCDKESDDELRERIKASFLVPSNGTNKAYYEKLALSVPGITKAGVIAKGRGTGTVDVYVSNGENSPSSAAVTQAQVLIAKNRELNVDVKVISAQLRKINLSVAVYAKDGYIRNDIVNICTQVFKDYLNEIEIGGTMYVAELGKRLMNSGCICSYKFPTNFVDVNATAAQVFSVGTVKIEVK</sequence>
<dbReference type="RefSeq" id="WP_186936058.1">
    <property type="nucleotide sequence ID" value="NZ_JACOPS010000005.1"/>
</dbReference>
<dbReference type="InterPro" id="IPR052399">
    <property type="entry name" value="Phage_Baseplate_Assmbl_Protein"/>
</dbReference>
<dbReference type="PANTHER" id="PTHR37829:SF3">
    <property type="entry name" value="PROTEIN JAYE-RELATED"/>
    <property type="match status" value="1"/>
</dbReference>
<gene>
    <name evidence="3" type="ORF">H8R91_10360</name>
</gene>
<dbReference type="PANTHER" id="PTHR37829">
    <property type="entry name" value="PHAGE-LIKE ELEMENT PBSX PROTEIN XKDT"/>
    <property type="match status" value="1"/>
</dbReference>
<reference evidence="3 4" key="1">
    <citation type="submission" date="2020-08" db="EMBL/GenBank/DDBJ databases">
        <title>Genome public.</title>
        <authorList>
            <person name="Liu C."/>
            <person name="Sun Q."/>
        </authorList>
    </citation>
    <scope>NUCLEOTIDE SEQUENCE [LARGE SCALE GENOMIC DNA]</scope>
    <source>
        <strain evidence="3 4">NSJ-71</strain>
    </source>
</reference>
<evidence type="ECO:0000313" key="3">
    <source>
        <dbReference type="EMBL" id="MBC5728911.1"/>
    </source>
</evidence>
<dbReference type="Pfam" id="PF26078">
    <property type="entry name" value="Baseplate_J_M"/>
    <property type="match status" value="1"/>
</dbReference>
<dbReference type="InterPro" id="IPR058531">
    <property type="entry name" value="Baseplate_J_M"/>
</dbReference>
<accession>A0ABR7HN87</accession>
<evidence type="ECO:0000259" key="1">
    <source>
        <dbReference type="Pfam" id="PF04865"/>
    </source>
</evidence>
<comment type="caution">
    <text evidence="3">The sequence shown here is derived from an EMBL/GenBank/DDBJ whole genome shotgun (WGS) entry which is preliminary data.</text>
</comment>
<evidence type="ECO:0000313" key="4">
    <source>
        <dbReference type="Proteomes" id="UP000636755"/>
    </source>
</evidence>
<feature type="domain" description="Baseplate protein J-like barrel" evidence="1">
    <location>
        <begin position="94"/>
        <end position="172"/>
    </location>
</feature>
<keyword evidence="4" id="KW-1185">Reference proteome</keyword>
<name>A0ABR7HN87_9FIRM</name>
<feature type="domain" description="Baseplate J-like central" evidence="2">
    <location>
        <begin position="193"/>
        <end position="262"/>
    </location>
</feature>
<dbReference type="InterPro" id="IPR006949">
    <property type="entry name" value="Barrel_Baseplate_J-like"/>
</dbReference>